<accession>A0A938YEQ1</accession>
<dbReference type="AlphaFoldDB" id="A0A938YEQ1"/>
<dbReference type="EMBL" id="JAERWK010000008">
    <property type="protein sequence ID" value="MBM9466814.1"/>
    <property type="molecule type" value="Genomic_DNA"/>
</dbReference>
<organism evidence="2 3">
    <name type="scientific">Nakamurella leprariae</name>
    <dbReference type="NCBI Taxonomy" id="2803911"/>
    <lineage>
        <taxon>Bacteria</taxon>
        <taxon>Bacillati</taxon>
        <taxon>Actinomycetota</taxon>
        <taxon>Actinomycetes</taxon>
        <taxon>Nakamurellales</taxon>
        <taxon>Nakamurellaceae</taxon>
        <taxon>Nakamurella</taxon>
    </lineage>
</organism>
<proteinExistence type="predicted"/>
<name>A0A938YEQ1_9ACTN</name>
<keyword evidence="3" id="KW-1185">Reference proteome</keyword>
<feature type="transmembrane region" description="Helical" evidence="1">
    <location>
        <begin position="84"/>
        <end position="102"/>
    </location>
</feature>
<evidence type="ECO:0000256" key="1">
    <source>
        <dbReference type="SAM" id="Phobius"/>
    </source>
</evidence>
<keyword evidence="1" id="KW-1133">Transmembrane helix</keyword>
<feature type="transmembrane region" description="Helical" evidence="1">
    <location>
        <begin position="33"/>
        <end position="53"/>
    </location>
</feature>
<keyword evidence="1" id="KW-0812">Transmembrane</keyword>
<dbReference type="Proteomes" id="UP000663792">
    <property type="component" value="Unassembled WGS sequence"/>
</dbReference>
<reference evidence="2" key="1">
    <citation type="submission" date="2021-01" db="EMBL/GenBank/DDBJ databases">
        <title>YIM 132084 draft genome.</title>
        <authorList>
            <person name="An D."/>
        </authorList>
    </citation>
    <scope>NUCLEOTIDE SEQUENCE</scope>
    <source>
        <strain evidence="2">YIM 132084</strain>
    </source>
</reference>
<protein>
    <submittedName>
        <fullName evidence="2">Uncharacterized protein</fullName>
    </submittedName>
</protein>
<dbReference type="RefSeq" id="WP_205259775.1">
    <property type="nucleotide sequence ID" value="NZ_JAERWK010000008.1"/>
</dbReference>
<evidence type="ECO:0000313" key="3">
    <source>
        <dbReference type="Proteomes" id="UP000663792"/>
    </source>
</evidence>
<gene>
    <name evidence="2" type="ORF">JL106_05900</name>
</gene>
<evidence type="ECO:0000313" key="2">
    <source>
        <dbReference type="EMBL" id="MBM9466814.1"/>
    </source>
</evidence>
<keyword evidence="1" id="KW-0472">Membrane</keyword>
<feature type="transmembrane region" description="Helical" evidence="1">
    <location>
        <begin position="60"/>
        <end position="78"/>
    </location>
</feature>
<sequence length="143" mass="14604">MDGLGLIAISVSTVVGHWDAGTAIDPTGGAFRSDLVVVVVEVVAAVVLVVLALRRNRSDLVAPLVLAVVGVHCFPLAVVFGQPVLHLAAALVTAVSVVAVVVRSDAARGFWCGVLAAPTSGYDASATAEVRVSFSIETKYAPI</sequence>
<comment type="caution">
    <text evidence="2">The sequence shown here is derived from an EMBL/GenBank/DDBJ whole genome shotgun (WGS) entry which is preliminary data.</text>
</comment>